<reference evidence="4" key="1">
    <citation type="submission" date="2023-08" db="EMBL/GenBank/DDBJ databases">
        <title>Black Yeasts Isolated from many extreme environments.</title>
        <authorList>
            <person name="Coleine C."/>
            <person name="Stajich J.E."/>
            <person name="Selbmann L."/>
        </authorList>
    </citation>
    <scope>NUCLEOTIDE SEQUENCE</scope>
    <source>
        <strain evidence="4">CCFEE 5401</strain>
    </source>
</reference>
<dbReference type="SUPFAM" id="SSF53474">
    <property type="entry name" value="alpha/beta-Hydrolases"/>
    <property type="match status" value="1"/>
</dbReference>
<dbReference type="InterPro" id="IPR000073">
    <property type="entry name" value="AB_hydrolase_1"/>
</dbReference>
<dbReference type="PRINTS" id="PR00412">
    <property type="entry name" value="EPOXHYDRLASE"/>
</dbReference>
<evidence type="ECO:0000259" key="3">
    <source>
        <dbReference type="Pfam" id="PF00561"/>
    </source>
</evidence>
<dbReference type="GO" id="GO:0016787">
    <property type="term" value="F:hydrolase activity"/>
    <property type="evidence" value="ECO:0007669"/>
    <property type="project" value="UniProtKB-KW"/>
</dbReference>
<evidence type="ECO:0000313" key="5">
    <source>
        <dbReference type="Proteomes" id="UP001310890"/>
    </source>
</evidence>
<comment type="similarity">
    <text evidence="2">Belongs to the AB hydrolase superfamily. Epoxide hydrolase family.</text>
</comment>
<accession>A0AAN7TLC5</accession>
<dbReference type="PANTHER" id="PTHR43329">
    <property type="entry name" value="EPOXIDE HYDROLASE"/>
    <property type="match status" value="1"/>
</dbReference>
<dbReference type="InterPro" id="IPR029058">
    <property type="entry name" value="AB_hydrolase_fold"/>
</dbReference>
<dbReference type="Gene3D" id="3.40.50.1820">
    <property type="entry name" value="alpha/beta hydrolase"/>
    <property type="match status" value="1"/>
</dbReference>
<keyword evidence="1" id="KW-0378">Hydrolase</keyword>
<dbReference type="InterPro" id="IPR000639">
    <property type="entry name" value="Epox_hydrolase-like"/>
</dbReference>
<evidence type="ECO:0000256" key="1">
    <source>
        <dbReference type="ARBA" id="ARBA00022801"/>
    </source>
</evidence>
<feature type="domain" description="AB hydrolase-1" evidence="3">
    <location>
        <begin position="39"/>
        <end position="346"/>
    </location>
</feature>
<sequence length="366" mass="41933">MDSFSTLDSFEHKTLLTEPFNLTYSYYLSPNFHSKTSVPTLVFCHGYPDDAHMWAGVVSHLTDLPCRMVLVDLLGLGGSSKPGSLKPADTSKYRWKQQADSIIQILDHEAVGNDIIPIGHDWGSSTVQRLYLYHPHRCRGLCLISGAYSPPLDAPFDLETANNETTKRFGYPQWEYWNFFNAPDAPKLMRDNLQRFLEVNNGTLPSPNPEEKGRDIWMREMFCVPGAMREYITQTGRYEDFTVELKPYAQTPEFRAMFIDRLRRDGLEGAVNYYLALTHNHNLADEREYLASKAARTIRVPVLYIGQTGDWVCRTDLMREPREAGLLVGDVEERVVEAGHWCLYEKPEEIGGLIKDWVVRRFPAEG</sequence>
<dbReference type="AlphaFoldDB" id="A0AAN7TLC5"/>
<dbReference type="EMBL" id="JAVRRL010000040">
    <property type="protein sequence ID" value="KAK5111380.1"/>
    <property type="molecule type" value="Genomic_DNA"/>
</dbReference>
<evidence type="ECO:0000313" key="4">
    <source>
        <dbReference type="EMBL" id="KAK5111380.1"/>
    </source>
</evidence>
<evidence type="ECO:0000256" key="2">
    <source>
        <dbReference type="ARBA" id="ARBA00038334"/>
    </source>
</evidence>
<proteinExistence type="inferred from homology"/>
<dbReference type="Pfam" id="PF00561">
    <property type="entry name" value="Abhydrolase_1"/>
    <property type="match status" value="1"/>
</dbReference>
<dbReference type="Proteomes" id="UP001310890">
    <property type="component" value="Unassembled WGS sequence"/>
</dbReference>
<name>A0AAN7TLC5_9PEZI</name>
<protein>
    <recommendedName>
        <fullName evidence="3">AB hydrolase-1 domain-containing protein</fullName>
    </recommendedName>
</protein>
<gene>
    <name evidence="4" type="ORF">LTR62_005221</name>
</gene>
<organism evidence="4 5">
    <name type="scientific">Meristemomyces frigidus</name>
    <dbReference type="NCBI Taxonomy" id="1508187"/>
    <lineage>
        <taxon>Eukaryota</taxon>
        <taxon>Fungi</taxon>
        <taxon>Dikarya</taxon>
        <taxon>Ascomycota</taxon>
        <taxon>Pezizomycotina</taxon>
        <taxon>Dothideomycetes</taxon>
        <taxon>Dothideomycetidae</taxon>
        <taxon>Mycosphaerellales</taxon>
        <taxon>Teratosphaeriaceae</taxon>
        <taxon>Meristemomyces</taxon>
    </lineage>
</organism>
<comment type="caution">
    <text evidence="4">The sequence shown here is derived from an EMBL/GenBank/DDBJ whole genome shotgun (WGS) entry which is preliminary data.</text>
</comment>